<gene>
    <name evidence="1" type="ORF">U0042_20670</name>
</gene>
<organism evidence="1 2">
    <name type="scientific">Paraburkholderia kururiensis</name>
    <dbReference type="NCBI Taxonomy" id="984307"/>
    <lineage>
        <taxon>Bacteria</taxon>
        <taxon>Pseudomonadati</taxon>
        <taxon>Pseudomonadota</taxon>
        <taxon>Betaproteobacteria</taxon>
        <taxon>Burkholderiales</taxon>
        <taxon>Burkholderiaceae</taxon>
        <taxon>Paraburkholderia</taxon>
    </lineage>
</organism>
<sequence>MFRTAFLLAFRLFSSRFILSQTGSARTGAKRRPLLTVWRFRSLARSSLKPLLRLAGCGLAAGALLACTPTYDWRTVMNNDSGYTVDLPARPGTDDRRVDIDGTSMQMHMQTAEADQTVFAVGTLTLPASDPQLQQKALDFLRNGMAHNVGVAPNGRVVQIPLAAGGAVPGFEMTLSGKAGPKQEPRTIHVRLVARGTHVYQAAVIASREPAPEQIDQFFGSFKLY</sequence>
<reference evidence="1 2" key="1">
    <citation type="submission" date="2023-12" db="EMBL/GenBank/DDBJ databases">
        <title>Genome sequencing and assembly of bacterial species from a model synthetic community.</title>
        <authorList>
            <person name="Hogle S.L."/>
        </authorList>
    </citation>
    <scope>NUCLEOTIDE SEQUENCE [LARGE SCALE GENOMIC DNA]</scope>
    <source>
        <strain evidence="1 2">HAMBI 2494</strain>
    </source>
</reference>
<evidence type="ECO:0000313" key="1">
    <source>
        <dbReference type="EMBL" id="WQD76489.1"/>
    </source>
</evidence>
<keyword evidence="2" id="KW-1185">Reference proteome</keyword>
<dbReference type="Proteomes" id="UP001325479">
    <property type="component" value="Chromosome"/>
</dbReference>
<proteinExistence type="predicted"/>
<protein>
    <recommendedName>
        <fullName evidence="3">Transmembrane protein</fullName>
    </recommendedName>
</protein>
<evidence type="ECO:0008006" key="3">
    <source>
        <dbReference type="Google" id="ProtNLM"/>
    </source>
</evidence>
<evidence type="ECO:0000313" key="2">
    <source>
        <dbReference type="Proteomes" id="UP001325479"/>
    </source>
</evidence>
<dbReference type="RefSeq" id="WP_232833229.1">
    <property type="nucleotide sequence ID" value="NZ_CP139965.1"/>
</dbReference>
<dbReference type="EMBL" id="CP139965">
    <property type="protein sequence ID" value="WQD76489.1"/>
    <property type="molecule type" value="Genomic_DNA"/>
</dbReference>
<name>A0ABZ0WGM3_9BURK</name>
<accession>A0ABZ0WGM3</accession>